<dbReference type="OrthoDB" id="6507807at2759"/>
<dbReference type="PROSITE" id="PS50835">
    <property type="entry name" value="IG_LIKE"/>
    <property type="match status" value="1"/>
</dbReference>
<dbReference type="GO" id="GO:0050808">
    <property type="term" value="P:synapse organization"/>
    <property type="evidence" value="ECO:0007669"/>
    <property type="project" value="TreeGrafter"/>
</dbReference>
<dbReference type="SUPFAM" id="SSF48726">
    <property type="entry name" value="Immunoglobulin"/>
    <property type="match status" value="1"/>
</dbReference>
<dbReference type="PANTHER" id="PTHR45080:SF33">
    <property type="entry name" value="IG-LIKE DOMAIN-CONTAINING PROTEIN"/>
    <property type="match status" value="1"/>
</dbReference>
<evidence type="ECO:0000259" key="2">
    <source>
        <dbReference type="PROSITE" id="PS50835"/>
    </source>
</evidence>
<dbReference type="PANTHER" id="PTHR45080">
    <property type="entry name" value="CONTACTIN 5"/>
    <property type="match status" value="1"/>
</dbReference>
<keyword evidence="1" id="KW-0393">Immunoglobulin domain</keyword>
<feature type="domain" description="Ig-like" evidence="2">
    <location>
        <begin position="1"/>
        <end position="58"/>
    </location>
</feature>
<dbReference type="GO" id="GO:0008046">
    <property type="term" value="F:axon guidance receptor activity"/>
    <property type="evidence" value="ECO:0007669"/>
    <property type="project" value="TreeGrafter"/>
</dbReference>
<keyword evidence="4" id="KW-1185">Reference proteome</keyword>
<evidence type="ECO:0000313" key="3">
    <source>
        <dbReference type="EMBL" id="QQP41360.1"/>
    </source>
</evidence>
<dbReference type="GO" id="GO:0007156">
    <property type="term" value="P:homophilic cell adhesion via plasma membrane adhesion molecules"/>
    <property type="evidence" value="ECO:0007669"/>
    <property type="project" value="TreeGrafter"/>
</dbReference>
<dbReference type="Pfam" id="PF07679">
    <property type="entry name" value="I-set"/>
    <property type="match status" value="1"/>
</dbReference>
<dbReference type="CDD" id="cd00096">
    <property type="entry name" value="Ig"/>
    <property type="match status" value="1"/>
</dbReference>
<dbReference type="EMBL" id="CP045899">
    <property type="protein sequence ID" value="QQP41360.1"/>
    <property type="molecule type" value="Genomic_DNA"/>
</dbReference>
<accession>A0A7T8H0P9</accession>
<name>A0A7T8H0P9_CALRO</name>
<dbReference type="InterPro" id="IPR013098">
    <property type="entry name" value="Ig_I-set"/>
</dbReference>
<gene>
    <name evidence="3" type="ORF">FKW44_015706</name>
</gene>
<dbReference type="InterPro" id="IPR013783">
    <property type="entry name" value="Ig-like_fold"/>
</dbReference>
<dbReference type="GO" id="GO:0005886">
    <property type="term" value="C:plasma membrane"/>
    <property type="evidence" value="ECO:0007669"/>
    <property type="project" value="TreeGrafter"/>
</dbReference>
<protein>
    <recommendedName>
        <fullName evidence="2">Ig-like domain-containing protein</fullName>
    </recommendedName>
</protein>
<dbReference type="InterPro" id="IPR036179">
    <property type="entry name" value="Ig-like_dom_sf"/>
</dbReference>
<dbReference type="GO" id="GO:0043025">
    <property type="term" value="C:neuronal cell body"/>
    <property type="evidence" value="ECO:0007669"/>
    <property type="project" value="TreeGrafter"/>
</dbReference>
<reference evidence="4" key="1">
    <citation type="submission" date="2021-01" db="EMBL/GenBank/DDBJ databases">
        <title>Caligus Genome Assembly.</title>
        <authorList>
            <person name="Gallardo-Escarate C."/>
        </authorList>
    </citation>
    <scope>NUCLEOTIDE SEQUENCE [LARGE SCALE GENOMIC DNA]</scope>
</reference>
<dbReference type="InterPro" id="IPR007110">
    <property type="entry name" value="Ig-like_dom"/>
</dbReference>
<evidence type="ECO:0000313" key="4">
    <source>
        <dbReference type="Proteomes" id="UP000595437"/>
    </source>
</evidence>
<organism evidence="3 4">
    <name type="scientific">Caligus rogercresseyi</name>
    <name type="common">Sea louse</name>
    <dbReference type="NCBI Taxonomy" id="217165"/>
    <lineage>
        <taxon>Eukaryota</taxon>
        <taxon>Metazoa</taxon>
        <taxon>Ecdysozoa</taxon>
        <taxon>Arthropoda</taxon>
        <taxon>Crustacea</taxon>
        <taxon>Multicrustacea</taxon>
        <taxon>Hexanauplia</taxon>
        <taxon>Copepoda</taxon>
        <taxon>Siphonostomatoida</taxon>
        <taxon>Caligidae</taxon>
        <taxon>Caligus</taxon>
    </lineage>
</organism>
<sequence length="63" mass="7168">VKWYKDTMLLDPTNSRHMESFGNKHVLIIKNVRETDFGNYSCMADNSLGRQRGSIEVSGEFSG</sequence>
<dbReference type="InterPro" id="IPR050958">
    <property type="entry name" value="Cell_Adh-Cytoskel_Orgn"/>
</dbReference>
<dbReference type="Proteomes" id="UP000595437">
    <property type="component" value="Chromosome 10"/>
</dbReference>
<dbReference type="AlphaFoldDB" id="A0A7T8H0P9"/>
<proteinExistence type="predicted"/>
<dbReference type="GO" id="GO:0030424">
    <property type="term" value="C:axon"/>
    <property type="evidence" value="ECO:0007669"/>
    <property type="project" value="TreeGrafter"/>
</dbReference>
<dbReference type="Gene3D" id="2.60.40.10">
    <property type="entry name" value="Immunoglobulins"/>
    <property type="match status" value="1"/>
</dbReference>
<feature type="non-terminal residue" evidence="3">
    <location>
        <position position="1"/>
    </location>
</feature>
<evidence type="ECO:0000256" key="1">
    <source>
        <dbReference type="ARBA" id="ARBA00023319"/>
    </source>
</evidence>